<name>A0A1I2T058_9ACTN</name>
<feature type="region of interest" description="Disordered" evidence="1">
    <location>
        <begin position="24"/>
        <end position="45"/>
    </location>
</feature>
<feature type="chain" id="PRO_5010220508" evidence="2">
    <location>
        <begin position="27"/>
        <end position="45"/>
    </location>
</feature>
<dbReference type="Proteomes" id="UP000181942">
    <property type="component" value="Unassembled WGS sequence"/>
</dbReference>
<evidence type="ECO:0000313" key="3">
    <source>
        <dbReference type="EMBL" id="SFG58455.1"/>
    </source>
</evidence>
<organism evidence="3 4">
    <name type="scientific">Streptomyces mirabilis</name>
    <dbReference type="NCBI Taxonomy" id="68239"/>
    <lineage>
        <taxon>Bacteria</taxon>
        <taxon>Bacillati</taxon>
        <taxon>Actinomycetota</taxon>
        <taxon>Actinomycetes</taxon>
        <taxon>Kitasatosporales</taxon>
        <taxon>Streptomycetaceae</taxon>
        <taxon>Streptomyces</taxon>
    </lineage>
</organism>
<reference evidence="3 4" key="1">
    <citation type="submission" date="2016-10" db="EMBL/GenBank/DDBJ databases">
        <authorList>
            <person name="de Groot N.N."/>
        </authorList>
    </citation>
    <scope>NUCLEOTIDE SEQUENCE [LARGE SCALE GENOMIC DNA]</scope>
    <source>
        <strain evidence="3 4">OK461</strain>
    </source>
</reference>
<evidence type="ECO:0000313" key="4">
    <source>
        <dbReference type="Proteomes" id="UP000181942"/>
    </source>
</evidence>
<dbReference type="RefSeq" id="WP_159055364.1">
    <property type="nucleotide sequence ID" value="NZ_BMUQ01000028.1"/>
</dbReference>
<dbReference type="AlphaFoldDB" id="A0A1I2T058"/>
<proteinExistence type="predicted"/>
<keyword evidence="2" id="KW-0732">Signal</keyword>
<evidence type="ECO:0000256" key="2">
    <source>
        <dbReference type="SAM" id="SignalP"/>
    </source>
</evidence>
<feature type="signal peptide" evidence="2">
    <location>
        <begin position="1"/>
        <end position="26"/>
    </location>
</feature>
<dbReference type="EMBL" id="FONR01000023">
    <property type="protein sequence ID" value="SFG58455.1"/>
    <property type="molecule type" value="Genomic_DNA"/>
</dbReference>
<gene>
    <name evidence="3" type="ORF">SAMN02787118_12366</name>
</gene>
<protein>
    <submittedName>
        <fullName evidence="3">Uncharacterized protein</fullName>
    </submittedName>
</protein>
<sequence>MRHSRTVAAVAAVTGLFLAAAGAASAQVTPGPVTPPSPKDPEEAV</sequence>
<dbReference type="GeneID" id="94004368"/>
<accession>A0A1I2T058</accession>
<evidence type="ECO:0000256" key="1">
    <source>
        <dbReference type="SAM" id="MobiDB-lite"/>
    </source>
</evidence>